<feature type="transmembrane region" description="Helical" evidence="1">
    <location>
        <begin position="373"/>
        <end position="393"/>
    </location>
</feature>
<feature type="transmembrane region" description="Helical" evidence="1">
    <location>
        <begin position="183"/>
        <end position="200"/>
    </location>
</feature>
<feature type="transmembrane region" description="Helical" evidence="1">
    <location>
        <begin position="262"/>
        <end position="280"/>
    </location>
</feature>
<keyword evidence="1" id="KW-0812">Transmembrane</keyword>
<comment type="caution">
    <text evidence="2">The sequence shown here is derived from an EMBL/GenBank/DDBJ whole genome shotgun (WGS) entry which is preliminary data.</text>
</comment>
<feature type="transmembrane region" description="Helical" evidence="1">
    <location>
        <begin position="445"/>
        <end position="464"/>
    </location>
</feature>
<evidence type="ECO:0008006" key="4">
    <source>
        <dbReference type="Google" id="ProtNLM"/>
    </source>
</evidence>
<feature type="transmembrane region" description="Helical" evidence="1">
    <location>
        <begin position="414"/>
        <end position="439"/>
    </location>
</feature>
<feature type="transmembrane region" description="Helical" evidence="1">
    <location>
        <begin position="502"/>
        <end position="523"/>
    </location>
</feature>
<sequence>MTVHTLTGLVLGDFKERIRRPVYAVILLSAVGLGYLATPARETQWVIMNIGSYRGLYNSAYIGMATALAGALWLALGGFYVVRDSVGRDRDLGVGELLAATPLRTVVYFAGKFLGSVLVLASMLGVLIVTALVVQLARGESTAVDPVALVMPFVLIALPMVMLTAAAALIFETVPLLRGGLGNITWFFVWLVIVLVGQAPQTPFGGMGVHPVVMSMRADMAAHGIENDGQEFSLGLTYLDRPLKIFEWGGFDLTAGFVLDRLVLVVAAVLMALLPALWFGRFDPAKGVAKVSSPSDVPSEAAVPVPLPGLTRPRSLMSLPKTEVRTTRTTARLVAGEVRILLRGIPRWWWLGALAISFSVLLLTFLSPAGLTASSAISAAWIWPILIWSRLGTQRHENGVETLMAAYPATGHRLFAEWAAGVVLTALAGAAPLASAVITSGTASVGIWVAAVLFVPSLALALGVLSRTHRLFQVVYLVLWYVAVNGVSFLDYMGLHREGGPSFVLVSALAAALLGVVFLVGLARRDVRV</sequence>
<accession>A0ABW3DNV5</accession>
<evidence type="ECO:0000256" key="1">
    <source>
        <dbReference type="SAM" id="Phobius"/>
    </source>
</evidence>
<feature type="transmembrane region" description="Helical" evidence="1">
    <location>
        <begin position="149"/>
        <end position="171"/>
    </location>
</feature>
<evidence type="ECO:0000313" key="3">
    <source>
        <dbReference type="Proteomes" id="UP001597024"/>
    </source>
</evidence>
<proteinExistence type="predicted"/>
<organism evidence="2 3">
    <name type="scientific">Streptosporangium algeriense</name>
    <dbReference type="NCBI Taxonomy" id="1682748"/>
    <lineage>
        <taxon>Bacteria</taxon>
        <taxon>Bacillati</taxon>
        <taxon>Actinomycetota</taxon>
        <taxon>Actinomycetes</taxon>
        <taxon>Streptosporangiales</taxon>
        <taxon>Streptosporangiaceae</taxon>
        <taxon>Streptosporangium</taxon>
    </lineage>
</organism>
<keyword evidence="1" id="KW-0472">Membrane</keyword>
<name>A0ABW3DNV5_9ACTN</name>
<reference evidence="3" key="1">
    <citation type="journal article" date="2019" name="Int. J. Syst. Evol. Microbiol.">
        <title>The Global Catalogue of Microorganisms (GCM) 10K type strain sequencing project: providing services to taxonomists for standard genome sequencing and annotation.</title>
        <authorList>
            <consortium name="The Broad Institute Genomics Platform"/>
            <consortium name="The Broad Institute Genome Sequencing Center for Infectious Disease"/>
            <person name="Wu L."/>
            <person name="Ma J."/>
        </authorList>
    </citation>
    <scope>NUCLEOTIDE SEQUENCE [LARGE SCALE GENOMIC DNA]</scope>
    <source>
        <strain evidence="3">CCUG 62974</strain>
    </source>
</reference>
<feature type="transmembrane region" description="Helical" evidence="1">
    <location>
        <begin position="21"/>
        <end position="40"/>
    </location>
</feature>
<feature type="transmembrane region" description="Helical" evidence="1">
    <location>
        <begin position="348"/>
        <end position="367"/>
    </location>
</feature>
<keyword evidence="1" id="KW-1133">Transmembrane helix</keyword>
<evidence type="ECO:0000313" key="2">
    <source>
        <dbReference type="EMBL" id="MFD0884679.1"/>
    </source>
</evidence>
<feature type="transmembrane region" description="Helical" evidence="1">
    <location>
        <begin position="471"/>
        <end position="490"/>
    </location>
</feature>
<feature type="transmembrane region" description="Helical" evidence="1">
    <location>
        <begin position="113"/>
        <end position="137"/>
    </location>
</feature>
<dbReference type="EMBL" id="JBHTHX010000208">
    <property type="protein sequence ID" value="MFD0884679.1"/>
    <property type="molecule type" value="Genomic_DNA"/>
</dbReference>
<keyword evidence="3" id="KW-1185">Reference proteome</keyword>
<feature type="transmembrane region" description="Helical" evidence="1">
    <location>
        <begin position="60"/>
        <end position="82"/>
    </location>
</feature>
<dbReference type="Proteomes" id="UP001597024">
    <property type="component" value="Unassembled WGS sequence"/>
</dbReference>
<protein>
    <recommendedName>
        <fullName evidence="4">ABC transporter permease</fullName>
    </recommendedName>
</protein>
<gene>
    <name evidence="2" type="ORF">ACFQ08_08950</name>
</gene>